<accession>A0A8D0ABR2</accession>
<dbReference type="SMART" id="SM00408">
    <property type="entry name" value="IGc2"/>
    <property type="match status" value="2"/>
</dbReference>
<dbReference type="Pfam" id="PF24518">
    <property type="entry name" value="Ig_CD22"/>
    <property type="match status" value="1"/>
</dbReference>
<dbReference type="InterPro" id="IPR013783">
    <property type="entry name" value="Ig-like_fold"/>
</dbReference>
<proteinExistence type="predicted"/>
<dbReference type="Ensembl" id="ENSSLUT00000054922.1">
    <property type="protein sequence ID" value="ENSSLUP00000053357.1"/>
    <property type="gene ID" value="ENSSLUG00000023130.1"/>
</dbReference>
<organism evidence="7 8">
    <name type="scientific">Sander lucioperca</name>
    <name type="common">Pike-perch</name>
    <name type="synonym">Perca lucioperca</name>
    <dbReference type="NCBI Taxonomy" id="283035"/>
    <lineage>
        <taxon>Eukaryota</taxon>
        <taxon>Metazoa</taxon>
        <taxon>Chordata</taxon>
        <taxon>Craniata</taxon>
        <taxon>Vertebrata</taxon>
        <taxon>Euteleostomi</taxon>
        <taxon>Actinopterygii</taxon>
        <taxon>Neopterygii</taxon>
        <taxon>Teleostei</taxon>
        <taxon>Neoteleostei</taxon>
        <taxon>Acanthomorphata</taxon>
        <taxon>Eupercaria</taxon>
        <taxon>Perciformes</taxon>
        <taxon>Percoidei</taxon>
        <taxon>Percidae</taxon>
        <taxon>Luciopercinae</taxon>
        <taxon>Sander</taxon>
    </lineage>
</organism>
<evidence type="ECO:0000256" key="3">
    <source>
        <dbReference type="ARBA" id="ARBA00045430"/>
    </source>
</evidence>
<dbReference type="PROSITE" id="PS50835">
    <property type="entry name" value="IG_LIKE"/>
    <property type="match status" value="1"/>
</dbReference>
<dbReference type="InterPro" id="IPR003599">
    <property type="entry name" value="Ig_sub"/>
</dbReference>
<evidence type="ECO:0000256" key="4">
    <source>
        <dbReference type="ARBA" id="ARBA00046458"/>
    </source>
</evidence>
<dbReference type="Gene3D" id="2.60.40.10">
    <property type="entry name" value="Immunoglobulins"/>
    <property type="match status" value="3"/>
</dbReference>
<reference evidence="7" key="1">
    <citation type="submission" date="2025-08" db="UniProtKB">
        <authorList>
            <consortium name="Ensembl"/>
        </authorList>
    </citation>
    <scope>IDENTIFICATION</scope>
</reference>
<evidence type="ECO:0000256" key="1">
    <source>
        <dbReference type="ARBA" id="ARBA00040106"/>
    </source>
</evidence>
<reference evidence="7" key="2">
    <citation type="submission" date="2025-09" db="UniProtKB">
        <authorList>
            <consortium name="Ensembl"/>
        </authorList>
    </citation>
    <scope>IDENTIFICATION</scope>
</reference>
<evidence type="ECO:0000256" key="2">
    <source>
        <dbReference type="ARBA" id="ARBA00041781"/>
    </source>
</evidence>
<feature type="domain" description="Ig-like" evidence="6">
    <location>
        <begin position="161"/>
        <end position="239"/>
    </location>
</feature>
<name>A0A8D0ABR2_SANLU</name>
<dbReference type="Proteomes" id="UP000694568">
    <property type="component" value="Unplaced"/>
</dbReference>
<protein>
    <recommendedName>
        <fullName evidence="1">B-cell receptor CD22</fullName>
    </recommendedName>
    <alternativeName>
        <fullName evidence="2">Sialic acid-binding Ig-like lectin 2</fullName>
    </alternativeName>
</protein>
<evidence type="ECO:0000256" key="5">
    <source>
        <dbReference type="SAM" id="MobiDB-lite"/>
    </source>
</evidence>
<evidence type="ECO:0000313" key="8">
    <source>
        <dbReference type="Proteomes" id="UP000694568"/>
    </source>
</evidence>
<feature type="region of interest" description="Disordered" evidence="5">
    <location>
        <begin position="257"/>
        <end position="277"/>
    </location>
</feature>
<dbReference type="CDD" id="cd00096">
    <property type="entry name" value="Ig"/>
    <property type="match status" value="1"/>
</dbReference>
<comment type="subunit">
    <text evidence="4">Predominantly monomer of isoform CD22-beta. Also found as heterodimer of isoform CD22-beta and a shorter isoform. Interacts with PTPN6/SHP-1, LYN, SYK, PIK3R1/PIK3R2 and PLCG1 upon phosphorylation. Interacts with GRB2, INPP5D and SHC1 upon phosphorylation. May form a complex with INPP5D/SHIP, GRB2 and SHC1.</text>
</comment>
<dbReference type="InterPro" id="IPR056386">
    <property type="entry name" value="Ig_CD22"/>
</dbReference>
<comment type="function">
    <text evidence="3">Most highly expressed siglec (sialic acid-binding immunoglobulin-like lectin) on B-cells that plays a role in various aspects of B-cell biology including differentiation, antigen presentation, and trafficking to bone marrow. Binds to alpha 2,6-linked sialic acid residues of surface molecules such as CD22 itself, CD45 and IgM in a cis configuration. Can also bind to ligands on other cells as an adhesion molecule in a trans configuration. Acts as an inhibitory coreceptor on the surface of B-cells and inhibits B-cell receptor induced signaling, characterized by inhibition of the calcium mobilization and cellular activation. Mechanistically, the immunoreceptor tyrosine-based inhibitory motif domain is phosphorylated by the Src kinase LYN, which in turn leads to the recruitment of the protein tyrosine phosphatase 1/PTPN6, leading to the negative regulation of BCR signaling. If this negative signaling from is of sufficient strength, apoptosis of the B-cell can be induced.</text>
</comment>
<dbReference type="InterPro" id="IPR036179">
    <property type="entry name" value="Ig-like_dom_sf"/>
</dbReference>
<dbReference type="InterPro" id="IPR003598">
    <property type="entry name" value="Ig_sub2"/>
</dbReference>
<evidence type="ECO:0000259" key="6">
    <source>
        <dbReference type="PROSITE" id="PS50835"/>
    </source>
</evidence>
<dbReference type="SMART" id="SM00409">
    <property type="entry name" value="IG"/>
    <property type="match status" value="3"/>
</dbReference>
<evidence type="ECO:0000313" key="7">
    <source>
        <dbReference type="Ensembl" id="ENSSLUP00000053357.1"/>
    </source>
</evidence>
<dbReference type="SUPFAM" id="SSF48726">
    <property type="entry name" value="Immunoglobulin"/>
    <property type="match status" value="3"/>
</dbReference>
<feature type="compositionally biased region" description="Basic and acidic residues" evidence="5">
    <location>
        <begin position="263"/>
        <end position="273"/>
    </location>
</feature>
<dbReference type="AlphaFoldDB" id="A0A8D0ABR2"/>
<keyword evidence="8" id="KW-1185">Reference proteome</keyword>
<dbReference type="PANTHER" id="PTHR46013:SF4">
    <property type="entry name" value="B-CELL RECEPTOR CD22-RELATED"/>
    <property type="match status" value="1"/>
</dbReference>
<dbReference type="GeneTree" id="ENSGT01010000222294"/>
<dbReference type="Pfam" id="PF13895">
    <property type="entry name" value="Ig_2"/>
    <property type="match status" value="1"/>
</dbReference>
<dbReference type="InterPro" id="IPR007110">
    <property type="entry name" value="Ig-like_dom"/>
</dbReference>
<dbReference type="PANTHER" id="PTHR46013">
    <property type="entry name" value="VASCULAR CELL ADHESION MOLECULE 1"/>
    <property type="match status" value="1"/>
</dbReference>
<sequence>IRLSLSNTDLKWDGMRAEVVLGNVASHNEAPSLHVNSDYTGRVEYFFDNNGCTLRISDLRERDSAEYKFRFITNHDGFTGSPGVTLSVTVSPSAEIVEGSSVTLTCSSDSNVKLRPPIEEQQLVLTSIQSSHSGQYTCRDHSLSSAPSSPLTLDSILYNAPKVVLLSLTPTGDIRENSRVTLTCSSDANPAATYTWYKNGKPLNKNTQIVFSSIQSSDSGQYYCEAENKLGRRTSRSIFIDFTSPAKLIPSNTTLNTRLNTDNTHRHSEHTESKNTSIKHQYRNYKLSHLYSLNNLSDFTLLNSFFKEKI</sequence>